<dbReference type="RefSeq" id="WP_252663926.1">
    <property type="nucleotide sequence ID" value="NZ_CP098611.1"/>
</dbReference>
<evidence type="ECO:0000313" key="1">
    <source>
        <dbReference type="EMBL" id="USR91900.1"/>
    </source>
</evidence>
<accession>A0ABY5ASR1</accession>
<reference evidence="1" key="1">
    <citation type="submission" date="2022-06" db="EMBL/GenBank/DDBJ databases">
        <title>Genome sequence of Phormidium yuhuli AB48 isolated from an industrial photobioreactor environment.</title>
        <authorList>
            <person name="Qiu Y."/>
            <person name="Noonan A.J.C."/>
            <person name="Dofher K."/>
            <person name="Koch M."/>
            <person name="Kieft B."/>
            <person name="Lin X."/>
            <person name="Ziels R.M."/>
            <person name="Hallam S.J."/>
        </authorList>
    </citation>
    <scope>NUCLEOTIDE SEQUENCE</scope>
    <source>
        <strain evidence="1">AB48</strain>
    </source>
</reference>
<protein>
    <submittedName>
        <fullName evidence="1">NAD(P)H-quinone oxidoreductase subunit N</fullName>
    </submittedName>
</protein>
<name>A0ABY5ASR1_9CYAN</name>
<proteinExistence type="predicted"/>
<evidence type="ECO:0000313" key="2">
    <source>
        <dbReference type="Proteomes" id="UP001056708"/>
    </source>
</evidence>
<sequence>MITSSFKIESLLIHANLDSGFTPLFLGKKFLQDLETARSRAFYAPLEGGFASRYQRPIRATGSSHVTLKARGLGDLAAYLMGVD</sequence>
<dbReference type="Proteomes" id="UP001056708">
    <property type="component" value="Chromosome"/>
</dbReference>
<gene>
    <name evidence="1" type="ORF">NEA10_03995</name>
</gene>
<dbReference type="EMBL" id="CP098611">
    <property type="protein sequence ID" value="USR91900.1"/>
    <property type="molecule type" value="Genomic_DNA"/>
</dbReference>
<dbReference type="InterPro" id="IPR020874">
    <property type="entry name" value="NAD(P)H-quinone_OxRdtase_su_N"/>
</dbReference>
<dbReference type="Pfam" id="PF11909">
    <property type="entry name" value="NdhN"/>
    <property type="match status" value="1"/>
</dbReference>
<organism evidence="1 2">
    <name type="scientific">Phormidium yuhuli AB48</name>
    <dbReference type="NCBI Taxonomy" id="2940671"/>
    <lineage>
        <taxon>Bacteria</taxon>
        <taxon>Bacillati</taxon>
        <taxon>Cyanobacteriota</taxon>
        <taxon>Cyanophyceae</taxon>
        <taxon>Oscillatoriophycideae</taxon>
        <taxon>Oscillatoriales</taxon>
        <taxon>Oscillatoriaceae</taxon>
        <taxon>Phormidium</taxon>
        <taxon>Phormidium yuhuli</taxon>
    </lineage>
</organism>
<keyword evidence="2" id="KW-1185">Reference proteome</keyword>